<dbReference type="InterPro" id="IPR001680">
    <property type="entry name" value="WD40_rpt"/>
</dbReference>
<dbReference type="PROSITE" id="PS50294">
    <property type="entry name" value="WD_REPEATS_REGION"/>
    <property type="match status" value="3"/>
</dbReference>
<evidence type="ECO:0000256" key="1">
    <source>
        <dbReference type="ARBA" id="ARBA00022574"/>
    </source>
</evidence>
<feature type="repeat" description="WD" evidence="3">
    <location>
        <begin position="914"/>
        <end position="957"/>
    </location>
</feature>
<dbReference type="PRINTS" id="PR00320">
    <property type="entry name" value="GPROTEINBRPT"/>
</dbReference>
<keyword evidence="1 3" id="KW-0853">WD repeat</keyword>
<dbReference type="InterPro" id="IPR020472">
    <property type="entry name" value="WD40_PAC1"/>
</dbReference>
<dbReference type="Gene3D" id="2.130.10.10">
    <property type="entry name" value="YVTN repeat-like/Quinoprotein amine dehydrogenase"/>
    <property type="match status" value="3"/>
</dbReference>
<feature type="repeat" description="WD" evidence="3">
    <location>
        <begin position="563"/>
        <end position="606"/>
    </location>
</feature>
<keyword evidence="2" id="KW-0677">Repeat</keyword>
<dbReference type="SUPFAM" id="SSF52540">
    <property type="entry name" value="P-loop containing nucleoside triphosphate hydrolases"/>
    <property type="match status" value="1"/>
</dbReference>
<feature type="repeat" description="WD" evidence="3">
    <location>
        <begin position="958"/>
        <end position="1001"/>
    </location>
</feature>
<protein>
    <recommendedName>
        <fullName evidence="6">WD40 repeat</fullName>
    </recommendedName>
</protein>
<evidence type="ECO:0000256" key="2">
    <source>
        <dbReference type="ARBA" id="ARBA00022737"/>
    </source>
</evidence>
<feature type="repeat" description="WD" evidence="3">
    <location>
        <begin position="783"/>
        <end position="816"/>
    </location>
</feature>
<dbReference type="InterPro" id="IPR027417">
    <property type="entry name" value="P-loop_NTPase"/>
</dbReference>
<dbReference type="Proteomes" id="UP000662939">
    <property type="component" value="Chromosome"/>
</dbReference>
<proteinExistence type="predicted"/>
<organism evidence="4 5">
    <name type="scientific">Natronoglycomyces albus</name>
    <dbReference type="NCBI Taxonomy" id="2811108"/>
    <lineage>
        <taxon>Bacteria</taxon>
        <taxon>Bacillati</taxon>
        <taxon>Actinomycetota</taxon>
        <taxon>Actinomycetes</taxon>
        <taxon>Glycomycetales</taxon>
        <taxon>Glycomycetaceae</taxon>
        <taxon>Natronoglycomyces</taxon>
    </lineage>
</organism>
<dbReference type="AlphaFoldDB" id="A0A895XMU0"/>
<evidence type="ECO:0000256" key="3">
    <source>
        <dbReference type="PROSITE-ProRule" id="PRU00221"/>
    </source>
</evidence>
<dbReference type="InterPro" id="IPR036322">
    <property type="entry name" value="WD40_repeat_dom_sf"/>
</dbReference>
<feature type="repeat" description="WD" evidence="3">
    <location>
        <begin position="739"/>
        <end position="782"/>
    </location>
</feature>
<reference evidence="4" key="1">
    <citation type="submission" date="2021-02" db="EMBL/GenBank/DDBJ databases">
        <title>Natronoglycomyces albus gen. nov., sp. nov, a haloalkaliphilic actinobacterium from a soda solonchak soil.</title>
        <authorList>
            <person name="Sorokin D.Y."/>
            <person name="Khijniak T.V."/>
            <person name="Zakharycheva A.P."/>
            <person name="Boueva O.V."/>
            <person name="Ariskina E.V."/>
            <person name="Hahnke R.L."/>
            <person name="Bunk B."/>
            <person name="Sproer C."/>
            <person name="Schumann P."/>
            <person name="Evtushenko L.I."/>
            <person name="Kublanov I.V."/>
        </authorList>
    </citation>
    <scope>NUCLEOTIDE SEQUENCE</scope>
    <source>
        <strain evidence="4">DSM 106290</strain>
    </source>
</reference>
<dbReference type="SMART" id="SM00320">
    <property type="entry name" value="WD40"/>
    <property type="match status" value="11"/>
</dbReference>
<evidence type="ECO:0000313" key="5">
    <source>
        <dbReference type="Proteomes" id="UP000662939"/>
    </source>
</evidence>
<dbReference type="InterPro" id="IPR015943">
    <property type="entry name" value="WD40/YVTN_repeat-like_dom_sf"/>
</dbReference>
<feature type="repeat" description="WD" evidence="3">
    <location>
        <begin position="670"/>
        <end position="694"/>
    </location>
</feature>
<dbReference type="PROSITE" id="PS50082">
    <property type="entry name" value="WD_REPEATS_2"/>
    <property type="match status" value="9"/>
</dbReference>
<gene>
    <name evidence="4" type="ORF">JQS30_11120</name>
</gene>
<dbReference type="Pfam" id="PF00400">
    <property type="entry name" value="WD40"/>
    <property type="match status" value="8"/>
</dbReference>
<feature type="repeat" description="WD" evidence="3">
    <location>
        <begin position="607"/>
        <end position="650"/>
    </location>
</feature>
<accession>A0A895XMU0</accession>
<keyword evidence="5" id="KW-1185">Reference proteome</keyword>
<dbReference type="SUPFAM" id="SSF50978">
    <property type="entry name" value="WD40 repeat-like"/>
    <property type="match status" value="2"/>
</dbReference>
<dbReference type="EMBL" id="CP070496">
    <property type="protein sequence ID" value="QSB04345.1"/>
    <property type="molecule type" value="Genomic_DNA"/>
</dbReference>
<dbReference type="RefSeq" id="WP_213170342.1">
    <property type="nucleotide sequence ID" value="NZ_CP070496.1"/>
</dbReference>
<dbReference type="PROSITE" id="PS00678">
    <property type="entry name" value="WD_REPEATS_1"/>
    <property type="match status" value="5"/>
</dbReference>
<dbReference type="CDD" id="cd00200">
    <property type="entry name" value="WD40"/>
    <property type="match status" value="1"/>
</dbReference>
<evidence type="ECO:0000313" key="4">
    <source>
        <dbReference type="EMBL" id="QSB04345.1"/>
    </source>
</evidence>
<dbReference type="KEGG" id="nav:JQS30_11120"/>
<sequence>MTGTGGPIPGKTSLLGTEPVVARPEITARIVDWLSCEPAGVLLLEGQAGAGKTTLLRALASAPQQQARARNHPSKELTYPPGLIDVHIDARAHSAQTVLDQVNARLRARPAPAATKHRLPPVVLIDSLDETAYDDALTLALGVRKLSDDGIRVVTAIEADHPVPLRTTTPAKGAGLIRTCLRPHTVISMDQPASLPQNLRDLRSYLTGILRTRANPDGMLEPSLPALTNTLALRAGGNFLVAKLLASAHVRRLALAEEVTGAEPEPMSPHRASLATAIAQDLAHIEPTTRTRVRAMLCALAWAQGQGAPPKEVWPLLAEALVGTPFTETDVNAVLTHVPWLVETDSEHTTYRLSHVQLVRHFQQVSQELYDAARVHARIAQQLWQRIPDSAFTRSYAVPHLAFHAAQAGELSKYLTRYGFDEAVDPTSLHRLLPCQPVPGAEPRSMAMAQAHANPELMSPQLDPAMRSAQAEMLAALIEPAANGDRMCAEGPTTRESESQRPWHVTYVDDRPVQSAQVMRMHDNWVWEVATGNVDGRGVVASASADGTVVLRGTDHGSVVGYYEEHKSAVSAVAIGTFEENPIIASAGFDKSIHLWNPRDGATLAVLKGHTRGIWSVEFGQIEGRDVLISAGADRTIRVWDLETTGVLNTIVGHEDWVWRAVLCQFDGRNLIASCSDDGTIRIWDLLGGEYARIEACHRGGVGDIAFAVVAGQPLLASAGFDNTVRLWNVDSATEVATLEGHTDWVRSVAFGNAAGVDVVATGSDDETVRLWDVRTKEQITVLRGHEQGVLSVAFSTANGVPTLVSAGFDATVRTWWPIEASPATSPRADDPVRSLAVTRRGDHFRVAAALASQRTRLWELQPQPRQLASVHHEEYLMAVALGHHQGQAVVATAADDGLIRLWDQATMEPVRNLKGTKGIVGGLAFGTFEGTDILVSGTFDGYLEMWDLESGQMRTAIAAHPDWVRCVEVISYADTTILASGSFNGQLRLWEPTSGRMLAELPGHTGVLNDLAFVTINGAGLLASADINGCLQAWDLRDFSLLAQTYRSEARFMSVAVACVGSTPVVAAIDDQKELLLWNPLRATGVSVPLPNRPTQVVGHRHSLVVGTASGGIFHLRLTPALLNTLGAERLS</sequence>
<feature type="repeat" description="WD" evidence="3">
    <location>
        <begin position="870"/>
        <end position="913"/>
    </location>
</feature>
<feature type="repeat" description="WD" evidence="3">
    <location>
        <begin position="695"/>
        <end position="738"/>
    </location>
</feature>
<dbReference type="Gene3D" id="3.40.50.300">
    <property type="entry name" value="P-loop containing nucleotide triphosphate hydrolases"/>
    <property type="match status" value="1"/>
</dbReference>
<evidence type="ECO:0008006" key="6">
    <source>
        <dbReference type="Google" id="ProtNLM"/>
    </source>
</evidence>
<dbReference type="PANTHER" id="PTHR19848:SF8">
    <property type="entry name" value="F-BOX AND WD REPEAT DOMAIN CONTAINING 7"/>
    <property type="match status" value="1"/>
</dbReference>
<dbReference type="PANTHER" id="PTHR19848">
    <property type="entry name" value="WD40 REPEAT PROTEIN"/>
    <property type="match status" value="1"/>
</dbReference>
<dbReference type="InterPro" id="IPR019775">
    <property type="entry name" value="WD40_repeat_CS"/>
</dbReference>
<name>A0A895XMU0_9ACTN</name>